<proteinExistence type="predicted"/>
<dbReference type="AlphaFoldDB" id="A0AAV4M8I1"/>
<evidence type="ECO:0000313" key="1">
    <source>
        <dbReference type="EMBL" id="GIX68193.1"/>
    </source>
</evidence>
<dbReference type="Proteomes" id="UP001054945">
    <property type="component" value="Unassembled WGS sequence"/>
</dbReference>
<dbReference type="PANTHER" id="PTHR47331">
    <property type="entry name" value="PHD-TYPE DOMAIN-CONTAINING PROTEIN"/>
    <property type="match status" value="1"/>
</dbReference>
<name>A0AAV4M8I1_CAEEX</name>
<evidence type="ECO:0000313" key="2">
    <source>
        <dbReference type="Proteomes" id="UP001054945"/>
    </source>
</evidence>
<gene>
    <name evidence="1" type="primary">B4U79_08668</name>
    <name evidence="1" type="ORF">CEXT_692761</name>
</gene>
<reference evidence="1 2" key="1">
    <citation type="submission" date="2021-06" db="EMBL/GenBank/DDBJ databases">
        <title>Caerostris extrusa draft genome.</title>
        <authorList>
            <person name="Kono N."/>
            <person name="Arakawa K."/>
        </authorList>
    </citation>
    <scope>NUCLEOTIDE SEQUENCE [LARGE SCALE GENOMIC DNA]</scope>
</reference>
<sequence>MKLGIDLSDVSYDLNQGNKIDILIGADYYWTIMTGKYKRLSPSVVLNETKFGWTLHGQFSNSFNSNEPINAMHVSVWDEGKNDKTLTELQKFWDRETLGIKDDPVGKKLYDKQMLEQFDESIKFSDGRDQVKLSRKFDNIDLANNYDVEKRRFEYLVMRFRKNPSLFKDQKSVMQEYMDKIKIRTSGSLSVTRKREKRTCSIEANLAGSR</sequence>
<organism evidence="1 2">
    <name type="scientific">Caerostris extrusa</name>
    <name type="common">Bark spider</name>
    <name type="synonym">Caerostris bankana</name>
    <dbReference type="NCBI Taxonomy" id="172846"/>
    <lineage>
        <taxon>Eukaryota</taxon>
        <taxon>Metazoa</taxon>
        <taxon>Ecdysozoa</taxon>
        <taxon>Arthropoda</taxon>
        <taxon>Chelicerata</taxon>
        <taxon>Arachnida</taxon>
        <taxon>Araneae</taxon>
        <taxon>Araneomorphae</taxon>
        <taxon>Entelegynae</taxon>
        <taxon>Araneoidea</taxon>
        <taxon>Araneidae</taxon>
        <taxon>Caerostris</taxon>
    </lineage>
</organism>
<keyword evidence="2" id="KW-1185">Reference proteome</keyword>
<comment type="caution">
    <text evidence="1">The sequence shown here is derived from an EMBL/GenBank/DDBJ whole genome shotgun (WGS) entry which is preliminary data.</text>
</comment>
<protein>
    <submittedName>
        <fullName evidence="1">DUF1758 domain-containing protein</fullName>
    </submittedName>
</protein>
<accession>A0AAV4M8I1</accession>
<dbReference type="PANTHER" id="PTHR47331:SF1">
    <property type="entry name" value="GAG-LIKE PROTEIN"/>
    <property type="match status" value="1"/>
</dbReference>
<dbReference type="EMBL" id="BPLR01019468">
    <property type="protein sequence ID" value="GIX68193.1"/>
    <property type="molecule type" value="Genomic_DNA"/>
</dbReference>